<dbReference type="InterPro" id="IPR004089">
    <property type="entry name" value="MCPsignal_dom"/>
</dbReference>
<gene>
    <name evidence="7" type="ORF">A4W93_00290</name>
</gene>
<dbReference type="CDD" id="cd11386">
    <property type="entry name" value="MCP_signal"/>
    <property type="match status" value="1"/>
</dbReference>
<dbReference type="GO" id="GO:0004888">
    <property type="term" value="F:transmembrane signaling receptor activity"/>
    <property type="evidence" value="ECO:0007669"/>
    <property type="project" value="TreeGrafter"/>
</dbReference>
<comment type="subcellular location">
    <subcellularLocation>
        <location evidence="1">Membrane</location>
    </subcellularLocation>
</comment>
<dbReference type="STRING" id="946333.A4W93_00290"/>
<evidence type="ECO:0000256" key="3">
    <source>
        <dbReference type="ARBA" id="ARBA00029447"/>
    </source>
</evidence>
<dbReference type="GO" id="GO:0006935">
    <property type="term" value="P:chemotaxis"/>
    <property type="evidence" value="ECO:0007669"/>
    <property type="project" value="TreeGrafter"/>
</dbReference>
<name>A0A1W6L2I9_9BURK</name>
<organism evidence="7 8">
    <name type="scientific">Piscinibacter gummiphilus</name>
    <dbReference type="NCBI Taxonomy" id="946333"/>
    <lineage>
        <taxon>Bacteria</taxon>
        <taxon>Pseudomonadati</taxon>
        <taxon>Pseudomonadota</taxon>
        <taxon>Betaproteobacteria</taxon>
        <taxon>Burkholderiales</taxon>
        <taxon>Sphaerotilaceae</taxon>
        <taxon>Piscinibacter</taxon>
    </lineage>
</organism>
<dbReference type="PANTHER" id="PTHR43531">
    <property type="entry name" value="PROTEIN ICFG"/>
    <property type="match status" value="1"/>
</dbReference>
<dbReference type="Pfam" id="PF00015">
    <property type="entry name" value="MCPsignal"/>
    <property type="match status" value="1"/>
</dbReference>
<dbReference type="SMART" id="SM00283">
    <property type="entry name" value="MA"/>
    <property type="match status" value="1"/>
</dbReference>
<evidence type="ECO:0000259" key="6">
    <source>
        <dbReference type="PROSITE" id="PS50111"/>
    </source>
</evidence>
<dbReference type="EMBL" id="CP015118">
    <property type="protein sequence ID" value="ARN18479.1"/>
    <property type="molecule type" value="Genomic_DNA"/>
</dbReference>
<feature type="transmembrane region" description="Helical" evidence="5">
    <location>
        <begin position="68"/>
        <end position="86"/>
    </location>
</feature>
<evidence type="ECO:0000313" key="7">
    <source>
        <dbReference type="EMBL" id="ARN18479.1"/>
    </source>
</evidence>
<keyword evidence="5" id="KW-1133">Transmembrane helix</keyword>
<proteinExistence type="inferred from homology"/>
<feature type="transmembrane region" description="Helical" evidence="5">
    <location>
        <begin position="12"/>
        <end position="32"/>
    </location>
</feature>
<dbReference type="SUPFAM" id="SSF58104">
    <property type="entry name" value="Methyl-accepting chemotaxis protein (MCP) signaling domain"/>
    <property type="match status" value="1"/>
</dbReference>
<feature type="domain" description="Methyl-accepting transducer" evidence="6">
    <location>
        <begin position="224"/>
        <end position="453"/>
    </location>
</feature>
<reference evidence="7 8" key="1">
    <citation type="submission" date="2016-04" db="EMBL/GenBank/DDBJ databases">
        <title>Complete genome sequence of natural rubber-degrading, novel Gram-negative bacterium, Rhizobacter gummiphilus strain NS21.</title>
        <authorList>
            <person name="Tabata M."/>
            <person name="Kasai D."/>
            <person name="Fukuda M."/>
        </authorList>
    </citation>
    <scope>NUCLEOTIDE SEQUENCE [LARGE SCALE GENOMIC DNA]</scope>
    <source>
        <strain evidence="7 8">NS21</strain>
    </source>
</reference>
<evidence type="ECO:0000256" key="1">
    <source>
        <dbReference type="ARBA" id="ARBA00004370"/>
    </source>
</evidence>
<protein>
    <recommendedName>
        <fullName evidence="6">Methyl-accepting transducer domain-containing protein</fullName>
    </recommendedName>
</protein>
<feature type="transmembrane region" description="Helical" evidence="5">
    <location>
        <begin position="38"/>
        <end position="56"/>
    </location>
</feature>
<keyword evidence="4" id="KW-0807">Transducer</keyword>
<dbReference type="GO" id="GO:0005886">
    <property type="term" value="C:plasma membrane"/>
    <property type="evidence" value="ECO:0007669"/>
    <property type="project" value="TreeGrafter"/>
</dbReference>
<dbReference type="InterPro" id="IPR051310">
    <property type="entry name" value="MCP_chemotaxis"/>
</dbReference>
<evidence type="ECO:0000256" key="4">
    <source>
        <dbReference type="PROSITE-ProRule" id="PRU00284"/>
    </source>
</evidence>
<comment type="similarity">
    <text evidence="3">Belongs to the methyl-accepting chemotaxis (MCP) protein family.</text>
</comment>
<sequence length="476" mass="49666">MPETLDLKALRRGADSWMLGALWLGAVVAVSLGAARGLSLLACSCAGALLVAGGLLHALARGTLLSRCTYPVLLMAMVALHIQLGAGRTECHFGVFVTLAFLLLYRDWKPLVIGAGAIALHHIAFDRLQALGFPVFCTTDPDFARVLAHAGYVVVQTGFEIVIGERMRRDAVQGHELNRIVTRLQQGDRLALDTSTTRATSPAARQLQSALVRMSGAIGQVDHASSTIGTAVNEIAAGQLDLSTRTETAASNLQQTAATLQHLTGTVRQSADTAREAHQLAAAAAAAATRGGTVVDAVVGDMDQISRSSRQIADIIGVIDGIAFQTNILALNAAVEAARAGENGRGFAVVAGEVRHLAQRSAQAAREIKALIEASTGVVAAGVERVGDAGRTMGEIVGVVEQVSGLIGALSTSVAEQHEGIGQLNDVVARLDTMTQQNSALVEQSSAASQSLRDQVQRLAEVVRVFLIAPAVRPTA</sequence>
<dbReference type="Gene3D" id="1.10.287.950">
    <property type="entry name" value="Methyl-accepting chemotaxis protein"/>
    <property type="match status" value="1"/>
</dbReference>
<dbReference type="PROSITE" id="PS50111">
    <property type="entry name" value="CHEMOTAXIS_TRANSDUC_2"/>
    <property type="match status" value="1"/>
</dbReference>
<accession>A0A1W6L2I9</accession>
<dbReference type="Proteomes" id="UP000193427">
    <property type="component" value="Chromosome"/>
</dbReference>
<evidence type="ECO:0000256" key="2">
    <source>
        <dbReference type="ARBA" id="ARBA00022481"/>
    </source>
</evidence>
<dbReference type="GO" id="GO:0007165">
    <property type="term" value="P:signal transduction"/>
    <property type="evidence" value="ECO:0007669"/>
    <property type="project" value="UniProtKB-KW"/>
</dbReference>
<keyword evidence="5" id="KW-0812">Transmembrane</keyword>
<evidence type="ECO:0000256" key="5">
    <source>
        <dbReference type="SAM" id="Phobius"/>
    </source>
</evidence>
<keyword evidence="2" id="KW-0488">Methylation</keyword>
<dbReference type="KEGG" id="rgu:A4W93_00290"/>
<evidence type="ECO:0000313" key="8">
    <source>
        <dbReference type="Proteomes" id="UP000193427"/>
    </source>
</evidence>
<dbReference type="FunFam" id="1.10.287.950:FF:000001">
    <property type="entry name" value="Methyl-accepting chemotaxis sensory transducer"/>
    <property type="match status" value="1"/>
</dbReference>
<dbReference type="PANTHER" id="PTHR43531:SF14">
    <property type="entry name" value="METHYL-ACCEPTING CHEMOTAXIS PROTEIN I-RELATED"/>
    <property type="match status" value="1"/>
</dbReference>
<dbReference type="AlphaFoldDB" id="A0A1W6L2I9"/>
<keyword evidence="5" id="KW-0472">Membrane</keyword>
<keyword evidence="8" id="KW-1185">Reference proteome</keyword>